<dbReference type="AlphaFoldDB" id="A0A850H518"/>
<comment type="caution">
    <text evidence="1">The sequence shown here is derived from an EMBL/GenBank/DDBJ whole genome shotgun (WGS) entry which is preliminary data.</text>
</comment>
<reference evidence="1 2" key="1">
    <citation type="submission" date="2020-06" db="EMBL/GenBank/DDBJ databases">
        <title>Altererythrobacter sp. HHU K3-1.</title>
        <authorList>
            <person name="Zhang D."/>
            <person name="Xue H."/>
        </authorList>
    </citation>
    <scope>NUCLEOTIDE SEQUENCE [LARGE SCALE GENOMIC DNA]</scope>
    <source>
        <strain evidence="1 2">HHU K3-1</strain>
    </source>
</reference>
<accession>A0A850H518</accession>
<dbReference type="EMBL" id="JABWGV010000001">
    <property type="protein sequence ID" value="NVD44215.1"/>
    <property type="molecule type" value="Genomic_DNA"/>
</dbReference>
<dbReference type="Proteomes" id="UP000561438">
    <property type="component" value="Unassembled WGS sequence"/>
</dbReference>
<name>A0A850H518_9SPHN</name>
<dbReference type="RefSeq" id="WP_176266478.1">
    <property type="nucleotide sequence ID" value="NZ_JABWGV010000001.1"/>
</dbReference>
<keyword evidence="2" id="KW-1185">Reference proteome</keyword>
<protein>
    <submittedName>
        <fullName evidence="1">Uncharacterized protein</fullName>
    </submittedName>
</protein>
<evidence type="ECO:0000313" key="1">
    <source>
        <dbReference type="EMBL" id="NVD44215.1"/>
    </source>
</evidence>
<evidence type="ECO:0000313" key="2">
    <source>
        <dbReference type="Proteomes" id="UP000561438"/>
    </source>
</evidence>
<organism evidence="1 2">
    <name type="scientific">Qipengyuania atrilutea</name>
    <dbReference type="NCBI Taxonomy" id="2744473"/>
    <lineage>
        <taxon>Bacteria</taxon>
        <taxon>Pseudomonadati</taxon>
        <taxon>Pseudomonadota</taxon>
        <taxon>Alphaproteobacteria</taxon>
        <taxon>Sphingomonadales</taxon>
        <taxon>Erythrobacteraceae</taxon>
        <taxon>Qipengyuania</taxon>
    </lineage>
</organism>
<proteinExistence type="predicted"/>
<sequence>MLAELAKDNHSHSVEPSTSFSQSVRGACLHQATSLYVRSTESGGQRRSLQVRQPLSREELELHKKFVDLRRKAIAHFDRGKTFDGKLWADERIVLTVEADDRASLRVPIRRVILKGALEIGFQALANKVLYLAEDIRKERIVRAQEDVFSFTEEFPDQCRDLRKHTLDTLAFFGTREQATNFLTGATITNPASIHIEYD</sequence>
<gene>
    <name evidence="1" type="ORF">HUV48_04185</name>
</gene>